<dbReference type="InterPro" id="IPR003615">
    <property type="entry name" value="HNH_nuc"/>
</dbReference>
<dbReference type="EMBL" id="JAAMPI010000993">
    <property type="protein sequence ID" value="KAF4627294.1"/>
    <property type="molecule type" value="Genomic_DNA"/>
</dbReference>
<evidence type="ECO:0000256" key="1">
    <source>
        <dbReference type="SAM" id="MobiDB-lite"/>
    </source>
</evidence>
<feature type="compositionally biased region" description="Basic and acidic residues" evidence="1">
    <location>
        <begin position="7"/>
        <end position="20"/>
    </location>
</feature>
<comment type="caution">
    <text evidence="3">The sequence shown here is derived from an EMBL/GenBank/DDBJ whole genome shotgun (WGS) entry which is preliminary data.</text>
</comment>
<feature type="domain" description="HNH nuclease" evidence="2">
    <location>
        <begin position="178"/>
        <end position="245"/>
    </location>
</feature>
<dbReference type="OrthoDB" id="2142759at2759"/>
<dbReference type="AlphaFoldDB" id="A0A8H4REM9"/>
<name>A0A8H4REM9_9HELO</name>
<dbReference type="Pfam" id="PF13391">
    <property type="entry name" value="HNH_2"/>
    <property type="match status" value="1"/>
</dbReference>
<gene>
    <name evidence="3" type="ORF">G7Y89_g10862</name>
</gene>
<organism evidence="3 4">
    <name type="scientific">Cudoniella acicularis</name>
    <dbReference type="NCBI Taxonomy" id="354080"/>
    <lineage>
        <taxon>Eukaryota</taxon>
        <taxon>Fungi</taxon>
        <taxon>Dikarya</taxon>
        <taxon>Ascomycota</taxon>
        <taxon>Pezizomycotina</taxon>
        <taxon>Leotiomycetes</taxon>
        <taxon>Helotiales</taxon>
        <taxon>Tricladiaceae</taxon>
        <taxon>Cudoniella</taxon>
    </lineage>
</organism>
<evidence type="ECO:0000259" key="2">
    <source>
        <dbReference type="Pfam" id="PF13391"/>
    </source>
</evidence>
<evidence type="ECO:0000313" key="3">
    <source>
        <dbReference type="EMBL" id="KAF4627294.1"/>
    </source>
</evidence>
<sequence>MDASRNNQDHVIEIRPEARDPATFPPPPAALQPPSISMNPHHQIRFRHPHYPDSSNVLLTLFAPDSPAGGIEYGVAHAACGVISGNRWNGWFTTTIDGAASPLTYGDILCERNYYFYLPESSLKTTYAIVPTFKEWSFPHENPHPCWQTNQNHIPSAQTRFAAPSSLSAAVFSRDQSCRMSGFEEGTQAAHLCPRSEEVWFQRNGMSRYNLNPLLVATGPIEDTANALLLRQDLHTHFDAHKFIFAPKQRNGEEEIPIVTHLLIASRELGILHHNVRLKPILDVDIAFLFARFAWSIFTLLAGFLKAGVERTLIGITISTKPGCPRTFGAADCRKLISGPKSRSQSPTKILRRRSDVEVEGDTDESKQYHKRQKQDDLTEEIAYGASYGTEASEEIATPKATEDIDVLRDTWLGKERLRSDPDKAWLEEVAWARRIRNNDQVMNPADALRLYKFLGHEERECGLP</sequence>
<proteinExistence type="predicted"/>
<accession>A0A8H4REM9</accession>
<dbReference type="Proteomes" id="UP000566819">
    <property type="component" value="Unassembled WGS sequence"/>
</dbReference>
<evidence type="ECO:0000313" key="4">
    <source>
        <dbReference type="Proteomes" id="UP000566819"/>
    </source>
</evidence>
<reference evidence="3 4" key="1">
    <citation type="submission" date="2020-03" db="EMBL/GenBank/DDBJ databases">
        <title>Draft Genome Sequence of Cudoniella acicularis.</title>
        <authorList>
            <person name="Buettner E."/>
            <person name="Kellner H."/>
        </authorList>
    </citation>
    <scope>NUCLEOTIDE SEQUENCE [LARGE SCALE GENOMIC DNA]</scope>
    <source>
        <strain evidence="3 4">DSM 108380</strain>
    </source>
</reference>
<feature type="region of interest" description="Disordered" evidence="1">
    <location>
        <begin position="1"/>
        <end position="29"/>
    </location>
</feature>
<feature type="region of interest" description="Disordered" evidence="1">
    <location>
        <begin position="339"/>
        <end position="376"/>
    </location>
</feature>
<keyword evidence="4" id="KW-1185">Reference proteome</keyword>
<protein>
    <recommendedName>
        <fullName evidence="2">HNH nuclease domain-containing protein</fullName>
    </recommendedName>
</protein>